<comment type="cofactor">
    <cofactor evidence="11">
        <name>Mg(2+)</name>
        <dbReference type="ChEBI" id="CHEBI:18420"/>
    </cofactor>
    <cofactor evidence="11">
        <name>Mn(2+)</name>
        <dbReference type="ChEBI" id="CHEBI:29035"/>
    </cofactor>
</comment>
<dbReference type="Proteomes" id="UP000277582">
    <property type="component" value="Unassembled WGS sequence"/>
</dbReference>
<evidence type="ECO:0000313" key="14">
    <source>
        <dbReference type="EMBL" id="RSN74696.1"/>
    </source>
</evidence>
<keyword evidence="9 11" id="KW-0804">Transcription</keyword>
<organism evidence="14 15">
    <name type="scientific">Candidatus Methanodesulfokora washburnensis</name>
    <dbReference type="NCBI Taxonomy" id="2478471"/>
    <lineage>
        <taxon>Archaea</taxon>
        <taxon>Thermoproteota</taxon>
        <taxon>Candidatus Korarchaeia</taxon>
        <taxon>Candidatus Korarchaeia incertae sedis</taxon>
        <taxon>Candidatus Methanodesulfokora</taxon>
    </lineage>
</organism>
<dbReference type="EMBL" id="RCOS01000087">
    <property type="protein sequence ID" value="RSN74696.1"/>
    <property type="molecule type" value="Genomic_DNA"/>
</dbReference>
<dbReference type="AlphaFoldDB" id="A0A3R9QW13"/>
<keyword evidence="8 11" id="KW-0460">Magnesium</keyword>
<comment type="subunit">
    <text evidence="11">Heterodimer of a small subunit (PriS) and a large subunit (PriL).</text>
</comment>
<evidence type="ECO:0000256" key="10">
    <source>
        <dbReference type="ARBA" id="ARBA00023211"/>
    </source>
</evidence>
<evidence type="ECO:0000256" key="11">
    <source>
        <dbReference type="HAMAP-Rule" id="MF_00700"/>
    </source>
</evidence>
<evidence type="ECO:0000256" key="6">
    <source>
        <dbReference type="ARBA" id="ARBA00022705"/>
    </source>
</evidence>
<keyword evidence="6 11" id="KW-0235">DNA replication</keyword>
<keyword evidence="5 11" id="KW-0548">Nucleotidyltransferase</keyword>
<dbReference type="OrthoDB" id="31125at2157"/>
<dbReference type="InterPro" id="IPR023639">
    <property type="entry name" value="DNA_primase_ssu_PriS"/>
</dbReference>
<evidence type="ECO:0000256" key="4">
    <source>
        <dbReference type="ARBA" id="ARBA00022679"/>
    </source>
</evidence>
<dbReference type="GO" id="GO:0006269">
    <property type="term" value="P:DNA replication, synthesis of primer"/>
    <property type="evidence" value="ECO:0007669"/>
    <property type="project" value="UniProtKB-UniRule"/>
</dbReference>
<sequence>MQRLIREFQLYYRDRARMIFAPEVEKREFMFMGFDDVVRRYISFKSLDSLRTYMADIVPRHAYYSVGLYKRPEMRKMEQRGFEGAEVLFDIDATGLEGCSYDLYFCEECSHEQQKEMQRCPSCGSERIKKMDWLDEACIRAAKAEVKKLLKILREDFGLGNDGILVSYTGNRGFHVRILAKEFLKLGKEERAEIAGYISARGFDYEVFSSAGGYKFPKPDEGGWRGRFSRALISVLRENKMDEIARDIEEGKTIERGFMRKRRWILEKAVSRMKEEAATVDEAVTFDIQRLTRVPNSLHGKTGLRAMTLTYDELDEFDPFTDAVGLSDSPVKVRITRKVPRFSINGLVFGPYSRDEVLELPAYAAALIVLRERGKAEI</sequence>
<gene>
    <name evidence="11" type="primary">priS</name>
    <name evidence="14" type="ORF">D6D85_07535</name>
</gene>
<feature type="active site" evidence="11">
    <location>
        <position position="92"/>
    </location>
</feature>
<evidence type="ECO:0000256" key="12">
    <source>
        <dbReference type="RuleBase" id="RU003514"/>
    </source>
</evidence>
<dbReference type="SUPFAM" id="SSF56747">
    <property type="entry name" value="Prim-pol domain"/>
    <property type="match status" value="1"/>
</dbReference>
<dbReference type="HAMAP" id="MF_00700">
    <property type="entry name" value="DNA_primase_sml_arc"/>
    <property type="match status" value="1"/>
</dbReference>
<evidence type="ECO:0000313" key="15">
    <source>
        <dbReference type="Proteomes" id="UP000277582"/>
    </source>
</evidence>
<reference evidence="14 15" key="1">
    <citation type="submission" date="2018-10" db="EMBL/GenBank/DDBJ databases">
        <title>Co-occurring genomic capacity for anaerobic methane metabolism and dissimilatory sulfite reduction discovered in the Korarchaeota.</title>
        <authorList>
            <person name="Mckay L.J."/>
            <person name="Dlakic M."/>
            <person name="Fields M.W."/>
            <person name="Delmont T.O."/>
            <person name="Eren A.M."/>
            <person name="Jay Z.J."/>
            <person name="Klingelsmith K.B."/>
            <person name="Rusch D.B."/>
            <person name="Inskeep W.P."/>
        </authorList>
    </citation>
    <scope>NUCLEOTIDE SEQUENCE [LARGE SCALE GENOMIC DNA]</scope>
    <source>
        <strain evidence="14 15">MDKW</strain>
    </source>
</reference>
<evidence type="ECO:0000256" key="8">
    <source>
        <dbReference type="ARBA" id="ARBA00022842"/>
    </source>
</evidence>
<feature type="active site" evidence="11">
    <location>
        <position position="90"/>
    </location>
</feature>
<keyword evidence="2 11" id="KW-0240">DNA-directed RNA polymerase</keyword>
<dbReference type="GO" id="GO:0000428">
    <property type="term" value="C:DNA-directed RNA polymerase complex"/>
    <property type="evidence" value="ECO:0007669"/>
    <property type="project" value="UniProtKB-KW"/>
</dbReference>
<keyword evidence="10 11" id="KW-0464">Manganese</keyword>
<dbReference type="Gene3D" id="3.90.920.10">
    <property type="entry name" value="DNA primase, PRIM domain"/>
    <property type="match status" value="1"/>
</dbReference>
<keyword evidence="4 11" id="KW-0808">Transferase</keyword>
<dbReference type="GO" id="GO:0046872">
    <property type="term" value="F:metal ion binding"/>
    <property type="evidence" value="ECO:0007669"/>
    <property type="project" value="UniProtKB-KW"/>
</dbReference>
<dbReference type="Pfam" id="PF01896">
    <property type="entry name" value="DNA_primase_S"/>
    <property type="match status" value="1"/>
</dbReference>
<dbReference type="PANTHER" id="PTHR10536">
    <property type="entry name" value="DNA PRIMASE SMALL SUBUNIT"/>
    <property type="match status" value="1"/>
</dbReference>
<comment type="similarity">
    <text evidence="1 11 12">Belongs to the eukaryotic-type primase small subunit family.</text>
</comment>
<evidence type="ECO:0000256" key="13">
    <source>
        <dbReference type="RuleBase" id="RU004224"/>
    </source>
</evidence>
<evidence type="ECO:0000256" key="7">
    <source>
        <dbReference type="ARBA" id="ARBA00022723"/>
    </source>
</evidence>
<evidence type="ECO:0000256" key="2">
    <source>
        <dbReference type="ARBA" id="ARBA00022478"/>
    </source>
</evidence>
<dbReference type="RefSeq" id="WP_125671402.1">
    <property type="nucleotide sequence ID" value="NZ_RCOS01000087.1"/>
</dbReference>
<evidence type="ECO:0000256" key="5">
    <source>
        <dbReference type="ARBA" id="ARBA00022695"/>
    </source>
</evidence>
<comment type="caution">
    <text evidence="14">The sequence shown here is derived from an EMBL/GenBank/DDBJ whole genome shotgun (WGS) entry which is preliminary data.</text>
</comment>
<name>A0A3R9QW13_9CREN</name>
<evidence type="ECO:0000256" key="9">
    <source>
        <dbReference type="ARBA" id="ARBA00023163"/>
    </source>
</evidence>
<protein>
    <recommendedName>
        <fullName evidence="11">DNA primase small subunit PriS</fullName>
        <ecNumber evidence="11">2.7.7.-</ecNumber>
    </recommendedName>
</protein>
<dbReference type="GO" id="GO:0003899">
    <property type="term" value="F:DNA-directed RNA polymerase activity"/>
    <property type="evidence" value="ECO:0007669"/>
    <property type="project" value="UniProtKB-UniRule"/>
</dbReference>
<dbReference type="InterPro" id="IPR002755">
    <property type="entry name" value="DNA_primase_S"/>
</dbReference>
<keyword evidence="3 11" id="KW-0639">Primosome</keyword>
<dbReference type="EC" id="2.7.7.-" evidence="11"/>
<proteinExistence type="inferred from homology"/>
<evidence type="ECO:0000256" key="1">
    <source>
        <dbReference type="ARBA" id="ARBA00009762"/>
    </source>
</evidence>
<accession>A0A3R9QW13</accession>
<evidence type="ECO:0000256" key="3">
    <source>
        <dbReference type="ARBA" id="ARBA00022515"/>
    </source>
</evidence>
<comment type="function">
    <text evidence="13">RNA polymerase that catalyzes the synthesis of short RNA molecules used as primers for DNA polymerase during DNA replication.</text>
</comment>
<keyword evidence="15" id="KW-1185">Reference proteome</keyword>
<dbReference type="GO" id="GO:1990077">
    <property type="term" value="C:primosome complex"/>
    <property type="evidence" value="ECO:0007669"/>
    <property type="project" value="UniProtKB-KW"/>
</dbReference>
<comment type="function">
    <text evidence="11">Catalytic subunit of DNA primase, an RNA polymerase that catalyzes the synthesis of short RNA molecules used as primers for DNA polymerase during DNA replication. The small subunit contains the primase catalytic core and has DNA synthesis activity on its own. Binding to the large subunit stabilizes and modulates the activity, increasing the rate of DNA synthesis while decreasing the length of the DNA fragments, and conferring RNA synthesis capability. The DNA polymerase activity may enable DNA primase to also catalyze primer extension after primer synthesis. May also play a role in DNA repair.</text>
</comment>
<keyword evidence="7 11" id="KW-0479">Metal-binding</keyword>
<feature type="active site" evidence="11">
    <location>
        <position position="281"/>
    </location>
</feature>